<keyword evidence="2" id="KW-1185">Reference proteome</keyword>
<comment type="caution">
    <text evidence="1">The sequence shown here is derived from an EMBL/GenBank/DDBJ whole genome shotgun (WGS) entry which is preliminary data.</text>
</comment>
<sequence length="338" mass="37417">MDVPEQRGQRAVEAERILAQIEELQPEGQRRVVNQHVVSRVLLKRFAANDRVISFDLHHPANRHRPGSTKTCGTVPDFVPFASASLEEVWSRVENLLPTAADAVERGDIFEHEEHILTLKDFIALHRARSLHYLAMHYRAAAAAYERAWDALAAIPTDRLRATYRQHTGLYVAAKGAREAIGARLMQPFTDNLRSGADLRVSIERMFGELRTAIRETCLEIVTPKSGEFLIGDIPALPVRREGTVLSCVTALEDSAAIVLPFGRKHLLVGRAPSNDMAAIPADMVDCLNTLQVEAAYSRVYLHPGSGLEHFVRAHLAAGGRADRTPLEPPRRDAGTTP</sequence>
<protein>
    <submittedName>
        <fullName evidence="1">DUF4238 domain-containing protein</fullName>
    </submittedName>
</protein>
<proteinExistence type="predicted"/>
<dbReference type="EMBL" id="JBHTAJ010000053">
    <property type="protein sequence ID" value="MFC7182801.1"/>
    <property type="molecule type" value="Genomic_DNA"/>
</dbReference>
<gene>
    <name evidence="1" type="ORF">ACFQMG_24945</name>
</gene>
<reference evidence="2" key="1">
    <citation type="journal article" date="2019" name="Int. J. Syst. Evol. Microbiol.">
        <title>The Global Catalogue of Microorganisms (GCM) 10K type strain sequencing project: providing services to taxonomists for standard genome sequencing and annotation.</title>
        <authorList>
            <consortium name="The Broad Institute Genomics Platform"/>
            <consortium name="The Broad Institute Genome Sequencing Center for Infectious Disease"/>
            <person name="Wu L."/>
            <person name="Ma J."/>
        </authorList>
    </citation>
    <scope>NUCLEOTIDE SEQUENCE [LARGE SCALE GENOMIC DNA]</scope>
    <source>
        <strain evidence="2">CGMCC 1.12859</strain>
    </source>
</reference>
<evidence type="ECO:0000313" key="1">
    <source>
        <dbReference type="EMBL" id="MFC7182801.1"/>
    </source>
</evidence>
<name>A0ABW2G404_9ACTN</name>
<dbReference type="Pfam" id="PF14022">
    <property type="entry name" value="DUF4238"/>
    <property type="match status" value="1"/>
</dbReference>
<organism evidence="1 2">
    <name type="scientific">Kitasatospora paranensis</name>
    <dbReference type="NCBI Taxonomy" id="258053"/>
    <lineage>
        <taxon>Bacteria</taxon>
        <taxon>Bacillati</taxon>
        <taxon>Actinomycetota</taxon>
        <taxon>Actinomycetes</taxon>
        <taxon>Kitasatosporales</taxon>
        <taxon>Streptomycetaceae</taxon>
        <taxon>Kitasatospora</taxon>
    </lineage>
</organism>
<dbReference type="InterPro" id="IPR025332">
    <property type="entry name" value="DUF4238"/>
</dbReference>
<dbReference type="RefSeq" id="WP_345703693.1">
    <property type="nucleotide sequence ID" value="NZ_BAABKV010000001.1"/>
</dbReference>
<accession>A0ABW2G404</accession>
<dbReference type="Proteomes" id="UP001596435">
    <property type="component" value="Unassembled WGS sequence"/>
</dbReference>
<evidence type="ECO:0000313" key="2">
    <source>
        <dbReference type="Proteomes" id="UP001596435"/>
    </source>
</evidence>